<evidence type="ECO:0000256" key="1">
    <source>
        <dbReference type="ARBA" id="ARBA00004123"/>
    </source>
</evidence>
<dbReference type="GO" id="GO:0003677">
    <property type="term" value="F:DNA binding"/>
    <property type="evidence" value="ECO:0007669"/>
    <property type="project" value="UniProtKB-KW"/>
</dbReference>
<dbReference type="PROSITE" id="PS51253">
    <property type="entry name" value="HTH_CENPB"/>
    <property type="match status" value="1"/>
</dbReference>
<dbReference type="Pfam" id="PF03221">
    <property type="entry name" value="HTH_Tnp_Tc5"/>
    <property type="match status" value="1"/>
</dbReference>
<keyword evidence="6" id="KW-1185">Reference proteome</keyword>
<evidence type="ECO:0000313" key="5">
    <source>
        <dbReference type="EMBL" id="KAJ8961303.1"/>
    </source>
</evidence>
<dbReference type="Gene3D" id="1.10.10.60">
    <property type="entry name" value="Homeodomain-like"/>
    <property type="match status" value="1"/>
</dbReference>
<comment type="caution">
    <text evidence="5">The sequence shown here is derived from an EMBL/GenBank/DDBJ whole genome shotgun (WGS) entry which is preliminary data.</text>
</comment>
<dbReference type="InterPro" id="IPR007889">
    <property type="entry name" value="HTH_Psq"/>
</dbReference>
<dbReference type="Pfam" id="PF05225">
    <property type="entry name" value="HTH_psq"/>
    <property type="match status" value="1"/>
</dbReference>
<dbReference type="Proteomes" id="UP001162156">
    <property type="component" value="Unassembled WGS sequence"/>
</dbReference>
<evidence type="ECO:0000313" key="6">
    <source>
        <dbReference type="Proteomes" id="UP001162156"/>
    </source>
</evidence>
<evidence type="ECO:0000259" key="4">
    <source>
        <dbReference type="PROSITE" id="PS51253"/>
    </source>
</evidence>
<dbReference type="SUPFAM" id="SSF46689">
    <property type="entry name" value="Homeodomain-like"/>
    <property type="match status" value="1"/>
</dbReference>
<comment type="subcellular location">
    <subcellularLocation>
        <location evidence="1">Nucleus</location>
    </subcellularLocation>
</comment>
<reference evidence="5" key="1">
    <citation type="journal article" date="2023" name="Insect Mol. Biol.">
        <title>Genome sequencing provides insights into the evolution of gene families encoding plant cell wall-degrading enzymes in longhorned beetles.</title>
        <authorList>
            <person name="Shin N.R."/>
            <person name="Okamura Y."/>
            <person name="Kirsch R."/>
            <person name="Pauchet Y."/>
        </authorList>
    </citation>
    <scope>NUCLEOTIDE SEQUENCE</scope>
    <source>
        <strain evidence="5">RBIC_L_NR</strain>
    </source>
</reference>
<keyword evidence="2" id="KW-0238">DNA-binding</keyword>
<dbReference type="AlphaFoldDB" id="A0AAV8ZDB3"/>
<evidence type="ECO:0000256" key="2">
    <source>
        <dbReference type="ARBA" id="ARBA00023125"/>
    </source>
</evidence>
<feature type="domain" description="HTH CENPB-type" evidence="4">
    <location>
        <begin position="46"/>
        <end position="116"/>
    </location>
</feature>
<dbReference type="EMBL" id="JANEYF010001620">
    <property type="protein sequence ID" value="KAJ8961303.1"/>
    <property type="molecule type" value="Genomic_DNA"/>
</dbReference>
<organism evidence="5 6">
    <name type="scientific">Rhamnusium bicolor</name>
    <dbReference type="NCBI Taxonomy" id="1586634"/>
    <lineage>
        <taxon>Eukaryota</taxon>
        <taxon>Metazoa</taxon>
        <taxon>Ecdysozoa</taxon>
        <taxon>Arthropoda</taxon>
        <taxon>Hexapoda</taxon>
        <taxon>Insecta</taxon>
        <taxon>Pterygota</taxon>
        <taxon>Neoptera</taxon>
        <taxon>Endopterygota</taxon>
        <taxon>Coleoptera</taxon>
        <taxon>Polyphaga</taxon>
        <taxon>Cucujiformia</taxon>
        <taxon>Chrysomeloidea</taxon>
        <taxon>Cerambycidae</taxon>
        <taxon>Lepturinae</taxon>
        <taxon>Rhagiini</taxon>
        <taxon>Rhamnusium</taxon>
    </lineage>
</organism>
<dbReference type="InterPro" id="IPR009057">
    <property type="entry name" value="Homeodomain-like_sf"/>
</dbReference>
<name>A0AAV8ZDB3_9CUCU</name>
<dbReference type="GO" id="GO:0005634">
    <property type="term" value="C:nucleus"/>
    <property type="evidence" value="ECO:0007669"/>
    <property type="project" value="UniProtKB-SubCell"/>
</dbReference>
<protein>
    <recommendedName>
        <fullName evidence="4">HTH CENPB-type domain-containing protein</fullName>
    </recommendedName>
</protein>
<accession>A0AAV8ZDB3</accession>
<dbReference type="InterPro" id="IPR006600">
    <property type="entry name" value="HTH_CenpB_DNA-bd_dom"/>
</dbReference>
<gene>
    <name evidence="5" type="ORF">NQ314_005952</name>
</gene>
<keyword evidence="3" id="KW-0539">Nucleus</keyword>
<sequence length="116" mass="13716">MKKYSEDVQNALEANQNGLPLRESAKRFSIPRTTLQFRRSNKFNNINFGPNLVLTAAEENIIVEWIIENHKKGFPRRKEDIQESVKEFLEKTPRSNPFVNNYPGEGWYKSFLRRRS</sequence>
<proteinExistence type="predicted"/>
<evidence type="ECO:0000256" key="3">
    <source>
        <dbReference type="ARBA" id="ARBA00023242"/>
    </source>
</evidence>